<name>A0AAW2UXD6_9LAMI</name>
<gene>
    <name evidence="1" type="ORF">Slati_3197300</name>
</gene>
<protein>
    <submittedName>
        <fullName evidence="1">Uncharacterized protein</fullName>
    </submittedName>
</protein>
<dbReference type="AlphaFoldDB" id="A0AAW2UXD6"/>
<reference evidence="1" key="2">
    <citation type="journal article" date="2024" name="Plant">
        <title>Genomic evolution and insights into agronomic trait innovations of Sesamum species.</title>
        <authorList>
            <person name="Miao H."/>
            <person name="Wang L."/>
            <person name="Qu L."/>
            <person name="Liu H."/>
            <person name="Sun Y."/>
            <person name="Le M."/>
            <person name="Wang Q."/>
            <person name="Wei S."/>
            <person name="Zheng Y."/>
            <person name="Lin W."/>
            <person name="Duan Y."/>
            <person name="Cao H."/>
            <person name="Xiong S."/>
            <person name="Wang X."/>
            <person name="Wei L."/>
            <person name="Li C."/>
            <person name="Ma Q."/>
            <person name="Ju M."/>
            <person name="Zhao R."/>
            <person name="Li G."/>
            <person name="Mu C."/>
            <person name="Tian Q."/>
            <person name="Mei H."/>
            <person name="Zhang T."/>
            <person name="Gao T."/>
            <person name="Zhang H."/>
        </authorList>
    </citation>
    <scope>NUCLEOTIDE SEQUENCE</scope>
    <source>
        <strain evidence="1">KEN1</strain>
    </source>
</reference>
<evidence type="ECO:0000313" key="1">
    <source>
        <dbReference type="EMBL" id="KAL0421744.1"/>
    </source>
</evidence>
<dbReference type="EMBL" id="JACGWN010000011">
    <property type="protein sequence ID" value="KAL0421744.1"/>
    <property type="molecule type" value="Genomic_DNA"/>
</dbReference>
<proteinExistence type="predicted"/>
<organism evidence="1">
    <name type="scientific">Sesamum latifolium</name>
    <dbReference type="NCBI Taxonomy" id="2727402"/>
    <lineage>
        <taxon>Eukaryota</taxon>
        <taxon>Viridiplantae</taxon>
        <taxon>Streptophyta</taxon>
        <taxon>Embryophyta</taxon>
        <taxon>Tracheophyta</taxon>
        <taxon>Spermatophyta</taxon>
        <taxon>Magnoliopsida</taxon>
        <taxon>eudicotyledons</taxon>
        <taxon>Gunneridae</taxon>
        <taxon>Pentapetalae</taxon>
        <taxon>asterids</taxon>
        <taxon>lamiids</taxon>
        <taxon>Lamiales</taxon>
        <taxon>Pedaliaceae</taxon>
        <taxon>Sesamum</taxon>
    </lineage>
</organism>
<accession>A0AAW2UXD6</accession>
<reference evidence="1" key="1">
    <citation type="submission" date="2020-06" db="EMBL/GenBank/DDBJ databases">
        <authorList>
            <person name="Li T."/>
            <person name="Hu X."/>
            <person name="Zhang T."/>
            <person name="Song X."/>
            <person name="Zhang H."/>
            <person name="Dai N."/>
            <person name="Sheng W."/>
            <person name="Hou X."/>
            <person name="Wei L."/>
        </authorList>
    </citation>
    <scope>NUCLEOTIDE SEQUENCE</scope>
    <source>
        <strain evidence="1">KEN1</strain>
        <tissue evidence="1">Leaf</tissue>
    </source>
</reference>
<sequence>MALAFAALNSLKLTLNRLRRSTRIPYIQDTGIFTTMQVEIWYLKKLLGIVPPDDDDDECKSWKDVRREIIERTCRLEDLVEESKYHIGREKFHSGVIDPLPKW</sequence>
<comment type="caution">
    <text evidence="1">The sequence shown here is derived from an EMBL/GenBank/DDBJ whole genome shotgun (WGS) entry which is preliminary data.</text>
</comment>